<gene>
    <name evidence="3" type="ORF">OKA05_05020</name>
</gene>
<evidence type="ECO:0000313" key="4">
    <source>
        <dbReference type="Proteomes" id="UP001320876"/>
    </source>
</evidence>
<proteinExistence type="predicted"/>
<feature type="chain" id="PRO_5045683379" evidence="1">
    <location>
        <begin position="20"/>
        <end position="653"/>
    </location>
</feature>
<name>A0ABT3GE55_9BACT</name>
<dbReference type="Proteomes" id="UP001320876">
    <property type="component" value="Unassembled WGS sequence"/>
</dbReference>
<dbReference type="PROSITE" id="PS51257">
    <property type="entry name" value="PROKAR_LIPOPROTEIN"/>
    <property type="match status" value="1"/>
</dbReference>
<organism evidence="3 4">
    <name type="scientific">Luteolibacter arcticus</name>
    <dbReference type="NCBI Taxonomy" id="1581411"/>
    <lineage>
        <taxon>Bacteria</taxon>
        <taxon>Pseudomonadati</taxon>
        <taxon>Verrucomicrobiota</taxon>
        <taxon>Verrucomicrobiia</taxon>
        <taxon>Verrucomicrobiales</taxon>
        <taxon>Verrucomicrobiaceae</taxon>
        <taxon>Luteolibacter</taxon>
    </lineage>
</organism>
<evidence type="ECO:0000256" key="1">
    <source>
        <dbReference type="SAM" id="SignalP"/>
    </source>
</evidence>
<keyword evidence="4" id="KW-1185">Reference proteome</keyword>
<feature type="domain" description="DUF4394" evidence="2">
    <location>
        <begin position="312"/>
        <end position="581"/>
    </location>
</feature>
<comment type="caution">
    <text evidence="3">The sequence shown here is derived from an EMBL/GenBank/DDBJ whole genome shotgun (WGS) entry which is preliminary data.</text>
</comment>
<dbReference type="Pfam" id="PF14339">
    <property type="entry name" value="DUF4394"/>
    <property type="match status" value="2"/>
</dbReference>
<feature type="domain" description="DUF4394" evidence="2">
    <location>
        <begin position="39"/>
        <end position="294"/>
    </location>
</feature>
<accession>A0ABT3GE55</accession>
<reference evidence="3 4" key="1">
    <citation type="submission" date="2022-10" db="EMBL/GenBank/DDBJ databases">
        <title>Luteolibacter arcticus strain CCTCC AB 2014275, whole genome shotgun sequencing project.</title>
        <authorList>
            <person name="Zhao G."/>
            <person name="Shen L."/>
        </authorList>
    </citation>
    <scope>NUCLEOTIDE SEQUENCE [LARGE SCALE GENOMIC DNA]</scope>
    <source>
        <strain evidence="3 4">CCTCC AB 2014275</strain>
    </source>
</reference>
<dbReference type="EMBL" id="JAPDDT010000002">
    <property type="protein sequence ID" value="MCW1921902.1"/>
    <property type="molecule type" value="Genomic_DNA"/>
</dbReference>
<evidence type="ECO:0000259" key="2">
    <source>
        <dbReference type="Pfam" id="PF14339"/>
    </source>
</evidence>
<dbReference type="InterPro" id="IPR025507">
    <property type="entry name" value="DUF4394"/>
</dbReference>
<feature type="signal peptide" evidence="1">
    <location>
        <begin position="1"/>
        <end position="19"/>
    </location>
</feature>
<sequence length="653" mass="66014">MRASSLLIGLTALPVAAFASLNPGTAGACLYLLSDTNQLATLSDSSPAQTSPPLAITGVTVGESLVAIDVRPINQQLYGLGVNTTNDTIQLYCISSVTGTATPVGSANGMTNTSAVKIQLDATRYGIDFNPAADRLRVVTSSGVSFRVNPTTGACVDTDGNAGNGINPDGAINGATTTVGEAAYTNNVPDNGNVTTLYTIDSATDSIYIQNPPNNGTQTSAIGIKVGGIPLNFTTACGFDIPVGVNAAGSNAAATGFAYAVLESGSRRLYRLNLSTGDATQLSIPSGIAIRSLAVSTQVPVAICLNATANNLVRVRRNTPTTTTTQALNLGALAANETLVGIDYRPATGQLYGLAINSTDNNGSLYLIEPMSGAVSLAVGGTQGAIQFVNAVGAVIPMPPASDGYGMDFNPTVDRLRVTSGNAGGAGINFRVNPVTGFPVDGNLNSGTPAGVNPDGPLNGPATGATSCAYTNSFGQPLTGGTTTLYSLDPATDSLYIMNPASSGTLTSGKLVKLNGVTLNFTAASGFDITQEGATNSVSNVPSPGDGWAALTVGGVTGLYRINLRTAEATAAGNIGTGTGVMVGLAAAGEAGPGYGLLTWNSTIGAICRIETSTDLANWQPFGGPVTATATTTTVPVPFYNGDPRRFWRAILP</sequence>
<dbReference type="RefSeq" id="WP_264486012.1">
    <property type="nucleotide sequence ID" value="NZ_JAPDDT010000002.1"/>
</dbReference>
<evidence type="ECO:0000313" key="3">
    <source>
        <dbReference type="EMBL" id="MCW1921902.1"/>
    </source>
</evidence>
<protein>
    <submittedName>
        <fullName evidence="3">DUF4394 domain-containing protein</fullName>
    </submittedName>
</protein>
<keyword evidence="1" id="KW-0732">Signal</keyword>